<dbReference type="Gene3D" id="3.30.60.280">
    <property type="match status" value="1"/>
</dbReference>
<dbReference type="GO" id="GO:0003899">
    <property type="term" value="F:DNA-directed RNA polymerase activity"/>
    <property type="evidence" value="ECO:0007669"/>
    <property type="project" value="UniProtKB-UniRule"/>
</dbReference>
<dbReference type="InterPro" id="IPR007066">
    <property type="entry name" value="RNA_pol_Rpb1_3"/>
</dbReference>
<reference evidence="11" key="1">
    <citation type="submission" date="2015-11" db="EMBL/GenBank/DDBJ databases">
        <authorList>
            <person name="Varghese N."/>
        </authorList>
    </citation>
    <scope>NUCLEOTIDE SEQUENCE [LARGE SCALE GENOMIC DNA]</scope>
</reference>
<evidence type="ECO:0000256" key="5">
    <source>
        <dbReference type="ARBA" id="ARBA00023163"/>
    </source>
</evidence>
<dbReference type="InterPro" id="IPR011054">
    <property type="entry name" value="Rudment_hybrid_motif"/>
</dbReference>
<dbReference type="GO" id="GO:0003677">
    <property type="term" value="F:DNA binding"/>
    <property type="evidence" value="ECO:0007669"/>
    <property type="project" value="UniProtKB-UniRule"/>
</dbReference>
<keyword evidence="7" id="KW-0460">Magnesium</keyword>
<dbReference type="OrthoDB" id="9815296at2"/>
<dbReference type="InterPro" id="IPR042102">
    <property type="entry name" value="RNA_pol_Rpb1_3_sf"/>
</dbReference>
<dbReference type="Gene3D" id="1.10.132.30">
    <property type="match status" value="1"/>
</dbReference>
<evidence type="ECO:0000256" key="6">
    <source>
        <dbReference type="ARBA" id="ARBA00048552"/>
    </source>
</evidence>
<dbReference type="EMBL" id="FAOO01000005">
    <property type="protein sequence ID" value="CUU04246.1"/>
    <property type="molecule type" value="Genomic_DNA"/>
</dbReference>
<dbReference type="STRING" id="1643428.GCA_001442855_00915"/>
<evidence type="ECO:0000256" key="7">
    <source>
        <dbReference type="HAMAP-Rule" id="MF_01322"/>
    </source>
</evidence>
<evidence type="ECO:0000256" key="2">
    <source>
        <dbReference type="ARBA" id="ARBA00022679"/>
    </source>
</evidence>
<comment type="catalytic activity">
    <reaction evidence="6 7 8">
        <text>RNA(n) + a ribonucleoside 5'-triphosphate = RNA(n+1) + diphosphate</text>
        <dbReference type="Rhea" id="RHEA:21248"/>
        <dbReference type="Rhea" id="RHEA-COMP:14527"/>
        <dbReference type="Rhea" id="RHEA-COMP:17342"/>
        <dbReference type="ChEBI" id="CHEBI:33019"/>
        <dbReference type="ChEBI" id="CHEBI:61557"/>
        <dbReference type="ChEBI" id="CHEBI:140395"/>
        <dbReference type="EC" id="2.7.7.6"/>
    </reaction>
</comment>
<feature type="binding site" evidence="7">
    <location>
        <position position="487"/>
    </location>
    <ligand>
        <name>Mg(2+)</name>
        <dbReference type="ChEBI" id="CHEBI:18420"/>
    </ligand>
</feature>
<dbReference type="Gene3D" id="1.10.1790.20">
    <property type="match status" value="1"/>
</dbReference>
<dbReference type="InterPro" id="IPR007081">
    <property type="entry name" value="RNA_pol_Rpb1_5"/>
</dbReference>
<proteinExistence type="inferred from homology"/>
<dbReference type="PANTHER" id="PTHR19376:SF54">
    <property type="entry name" value="DNA-DIRECTED RNA POLYMERASE SUBUNIT BETA"/>
    <property type="match status" value="1"/>
</dbReference>
<feature type="binding site" evidence="7">
    <location>
        <position position="70"/>
    </location>
    <ligand>
        <name>Zn(2+)</name>
        <dbReference type="ChEBI" id="CHEBI:29105"/>
        <label>1</label>
    </ligand>
</feature>
<evidence type="ECO:0000256" key="8">
    <source>
        <dbReference type="RuleBase" id="RU004279"/>
    </source>
</evidence>
<dbReference type="PANTHER" id="PTHR19376">
    <property type="entry name" value="DNA-DIRECTED RNA POLYMERASE"/>
    <property type="match status" value="1"/>
</dbReference>
<dbReference type="Gene3D" id="4.10.860.120">
    <property type="entry name" value="RNA polymerase II, clamp domain"/>
    <property type="match status" value="1"/>
</dbReference>
<comment type="similarity">
    <text evidence="7 8">Belongs to the RNA polymerase beta' chain family.</text>
</comment>
<keyword evidence="11" id="KW-1185">Reference proteome</keyword>
<evidence type="ECO:0000256" key="1">
    <source>
        <dbReference type="ARBA" id="ARBA00022478"/>
    </source>
</evidence>
<dbReference type="EC" id="2.7.7.6" evidence="7"/>
<dbReference type="InterPro" id="IPR007080">
    <property type="entry name" value="RNA_pol_Rpb1_1"/>
</dbReference>
<dbReference type="Pfam" id="PF05000">
    <property type="entry name" value="RNA_pol_Rpb1_4"/>
    <property type="match status" value="1"/>
</dbReference>
<comment type="cofactor">
    <cofactor evidence="7">
        <name>Zn(2+)</name>
        <dbReference type="ChEBI" id="CHEBI:29105"/>
    </cofactor>
    <text evidence="7">Binds 2 Zn(2+) ions per subunit.</text>
</comment>
<dbReference type="Gene3D" id="1.10.274.100">
    <property type="entry name" value="RNA polymerase Rpb1, domain 3"/>
    <property type="match status" value="2"/>
</dbReference>
<accession>A0A0S4N251</accession>
<dbReference type="Gene3D" id="2.40.50.100">
    <property type="match status" value="3"/>
</dbReference>
<feature type="domain" description="RNA polymerase N-terminal" evidence="9">
    <location>
        <begin position="258"/>
        <end position="537"/>
    </location>
</feature>
<organism evidence="10 11">
    <name type="scientific">Candidatus Thermokryptus mobilis</name>
    <dbReference type="NCBI Taxonomy" id="1643428"/>
    <lineage>
        <taxon>Bacteria</taxon>
        <taxon>Pseudomonadati</taxon>
        <taxon>Candidatus Kryptoniota</taxon>
        <taxon>Candidatus Thermokryptus</taxon>
    </lineage>
</organism>
<dbReference type="HAMAP" id="MF_01322">
    <property type="entry name" value="RNApol_bact_RpoC"/>
    <property type="match status" value="1"/>
</dbReference>
<feature type="binding site" evidence="7">
    <location>
        <position position="907"/>
    </location>
    <ligand>
        <name>Zn(2+)</name>
        <dbReference type="ChEBI" id="CHEBI:29105"/>
        <label>2</label>
    </ligand>
</feature>
<dbReference type="SUPFAM" id="SSF64484">
    <property type="entry name" value="beta and beta-prime subunits of DNA dependent RNA-polymerase"/>
    <property type="match status" value="1"/>
</dbReference>
<feature type="binding site" evidence="7">
    <location>
        <position position="910"/>
    </location>
    <ligand>
        <name>Zn(2+)</name>
        <dbReference type="ChEBI" id="CHEBI:29105"/>
        <label>2</label>
    </ligand>
</feature>
<comment type="subunit">
    <text evidence="7">The RNAP catalytic core consists of 2 alpha, 1 beta, 1 beta' and 1 omega subunit. When a sigma factor is associated with the core the holoenzyme is formed, which can initiate transcription.</text>
</comment>
<gene>
    <name evidence="7" type="primary">rpoC</name>
    <name evidence="10" type="ORF">JGI1_00938</name>
</gene>
<dbReference type="GO" id="GO:0008270">
    <property type="term" value="F:zinc ion binding"/>
    <property type="evidence" value="ECO:0007669"/>
    <property type="project" value="UniProtKB-UniRule"/>
</dbReference>
<feature type="binding site" evidence="7">
    <location>
        <position position="824"/>
    </location>
    <ligand>
        <name>Zn(2+)</name>
        <dbReference type="ChEBI" id="CHEBI:29105"/>
        <label>2</label>
    </ligand>
</feature>
<evidence type="ECO:0000259" key="9">
    <source>
        <dbReference type="SMART" id="SM00663"/>
    </source>
</evidence>
<dbReference type="InterPro" id="IPR044893">
    <property type="entry name" value="RNA_pol_Rpb1_clamp_domain"/>
</dbReference>
<keyword evidence="7" id="KW-0862">Zinc</keyword>
<keyword evidence="4 7" id="KW-0479">Metal-binding</keyword>
<dbReference type="FunFam" id="1.10.150.390:FF:000002">
    <property type="entry name" value="DNA-directed RNA polymerase subunit beta"/>
    <property type="match status" value="1"/>
</dbReference>
<dbReference type="GO" id="GO:0006351">
    <property type="term" value="P:DNA-templated transcription"/>
    <property type="evidence" value="ECO:0007669"/>
    <property type="project" value="UniProtKB-UniRule"/>
</dbReference>
<dbReference type="Pfam" id="PF04997">
    <property type="entry name" value="RNA_pol_Rpb1_1"/>
    <property type="match status" value="1"/>
</dbReference>
<dbReference type="InterPro" id="IPR045867">
    <property type="entry name" value="DNA-dir_RpoC_beta_prime"/>
</dbReference>
<keyword evidence="2 7" id="KW-0808">Transferase</keyword>
<evidence type="ECO:0000256" key="3">
    <source>
        <dbReference type="ARBA" id="ARBA00022695"/>
    </source>
</evidence>
<dbReference type="Gene3D" id="1.10.40.90">
    <property type="match status" value="1"/>
</dbReference>
<keyword evidence="5 7" id="KW-0804">Transcription</keyword>
<evidence type="ECO:0000256" key="4">
    <source>
        <dbReference type="ARBA" id="ARBA00022723"/>
    </source>
</evidence>
<protein>
    <recommendedName>
        <fullName evidence="7">DNA-directed RNA polymerase subunit beta'</fullName>
        <shortName evidence="7">RNAP subunit beta'</shortName>
        <ecNumber evidence="7">2.7.7.6</ecNumber>
    </recommendedName>
    <alternativeName>
        <fullName evidence="7">RNA polymerase subunit beta'</fullName>
    </alternativeName>
    <alternativeName>
        <fullName evidence="7">Transcriptase subunit beta'</fullName>
    </alternativeName>
</protein>
<dbReference type="InterPro" id="IPR012754">
    <property type="entry name" value="DNA-dir_RpoC_beta_prime_bact"/>
</dbReference>
<dbReference type="InterPro" id="IPR038120">
    <property type="entry name" value="Rpb1_funnel_sf"/>
</dbReference>
<dbReference type="SUPFAM" id="SSF51246">
    <property type="entry name" value="Rudiment single hybrid motif"/>
    <property type="match status" value="1"/>
</dbReference>
<dbReference type="Pfam" id="PF00623">
    <property type="entry name" value="RNA_pol_Rpb1_2"/>
    <property type="match status" value="1"/>
</dbReference>
<dbReference type="InterPro" id="IPR000722">
    <property type="entry name" value="RNA_pol_asu"/>
</dbReference>
<dbReference type="GO" id="GO:0000287">
    <property type="term" value="F:magnesium ion binding"/>
    <property type="evidence" value="ECO:0007669"/>
    <property type="project" value="UniProtKB-UniRule"/>
</dbReference>
<keyword evidence="1 7" id="KW-0240">DNA-directed RNA polymerase</keyword>
<dbReference type="InterPro" id="IPR006592">
    <property type="entry name" value="RNA_pol_N"/>
</dbReference>
<dbReference type="Gene3D" id="1.10.150.390">
    <property type="match status" value="1"/>
</dbReference>
<comment type="function">
    <text evidence="7 8">DNA-dependent RNA polymerase catalyzes the transcription of DNA into RNA using the four ribonucleoside triphosphates as substrates.</text>
</comment>
<dbReference type="Gene3D" id="2.40.40.20">
    <property type="match status" value="1"/>
</dbReference>
<evidence type="ECO:0000313" key="10">
    <source>
        <dbReference type="EMBL" id="CUU04246.1"/>
    </source>
</evidence>
<dbReference type="GO" id="GO:0000428">
    <property type="term" value="C:DNA-directed RNA polymerase complex"/>
    <property type="evidence" value="ECO:0007669"/>
    <property type="project" value="UniProtKB-KW"/>
</dbReference>
<dbReference type="Pfam" id="PF04983">
    <property type="entry name" value="RNA_pol_Rpb1_3"/>
    <property type="match status" value="1"/>
</dbReference>
<dbReference type="InterPro" id="IPR007083">
    <property type="entry name" value="RNA_pol_Rpb1_4"/>
</dbReference>
<dbReference type="NCBIfam" id="TIGR02386">
    <property type="entry name" value="rpoC_TIGR"/>
    <property type="match status" value="1"/>
</dbReference>
<feature type="binding site" evidence="7">
    <location>
        <position position="900"/>
    </location>
    <ligand>
        <name>Zn(2+)</name>
        <dbReference type="ChEBI" id="CHEBI:29105"/>
        <label>2</label>
    </ligand>
</feature>
<comment type="cofactor">
    <cofactor evidence="7">
        <name>Mg(2+)</name>
        <dbReference type="ChEBI" id="CHEBI:18420"/>
    </cofactor>
    <text evidence="7">Binds 1 Mg(2+) ion per subunit.</text>
</comment>
<name>A0A0S4N251_9BACT</name>
<evidence type="ECO:0000313" key="11">
    <source>
        <dbReference type="Proteomes" id="UP000320623"/>
    </source>
</evidence>
<dbReference type="Proteomes" id="UP000320623">
    <property type="component" value="Unassembled WGS sequence"/>
</dbReference>
<feature type="binding site" evidence="7">
    <location>
        <position position="72"/>
    </location>
    <ligand>
        <name>Zn(2+)</name>
        <dbReference type="ChEBI" id="CHEBI:29105"/>
        <label>1</label>
    </ligand>
</feature>
<feature type="binding site" evidence="7">
    <location>
        <position position="485"/>
    </location>
    <ligand>
        <name>Mg(2+)</name>
        <dbReference type="ChEBI" id="CHEBI:18420"/>
    </ligand>
</feature>
<dbReference type="CDD" id="cd01609">
    <property type="entry name" value="RNAP_beta'_N"/>
    <property type="match status" value="1"/>
</dbReference>
<feature type="binding site" evidence="7">
    <location>
        <position position="483"/>
    </location>
    <ligand>
        <name>Mg(2+)</name>
        <dbReference type="ChEBI" id="CHEBI:18420"/>
    </ligand>
</feature>
<keyword evidence="3 7" id="KW-0548">Nucleotidyltransferase</keyword>
<feature type="binding site" evidence="7">
    <location>
        <position position="85"/>
    </location>
    <ligand>
        <name>Zn(2+)</name>
        <dbReference type="ChEBI" id="CHEBI:29105"/>
        <label>1</label>
    </ligand>
</feature>
<feature type="binding site" evidence="7">
    <location>
        <position position="88"/>
    </location>
    <ligand>
        <name>Zn(2+)</name>
        <dbReference type="ChEBI" id="CHEBI:29105"/>
        <label>1</label>
    </ligand>
</feature>
<dbReference type="RefSeq" id="WP_140944704.1">
    <property type="nucleotide sequence ID" value="NZ_FAOO01000005.1"/>
</dbReference>
<sequence length="1447" mass="163508">MEKLPIVKEGLLKKKQISKVSIRLASPDTILQWSRGEVTKPETINYRTYKPEKDGLFCEKIFGPVKDWECHCGKYKRIRYRGVICDRCGVEVTQRSVRRERMGHIELAVPVVHIWYLRSVPSKIGALLGMSTKDLEKVVYYESYVVIKPGKTGLKEKDLITEEQYQEILDRFPDNDKLPNDHPDKFIAKMGGEAILDLLKNINIEELSAELRAQLISETSEQKKQEILKRLKVVEAFKPKEVQTRTGKTTEQEVNRPEWMVLTHIPVIPPELRPLVPLEGGRFATSDLNDLYRRVIIRNNRLKRLKEIKAPEIILRNEKRMLQEAVDALLDNSRRVSAVKADTNRPLKSLSDILKGKQGRFRQNLLGKRVDYSGRSVIVVGPELKLHQCGLPKDMAVELFKPFLIRKLMERGYAKAARTAKRIIERKDPIIWEILEKVVDGHPVLLNRAPTLHRLSIQAFQPVLTDAKAIQLHPLVCVAFNADFDGDQMAVHVPLSYEAQLEARILMLSSHNLLKPADGKPITIATQDIVLGLYYLTKERSGEPGEGKTFYSPEEVIIAHNSGKLGLHAKIKVRIFNNETGKYEIIETTTGRVLFNQIVPKEIGFVNELLTKKKLADLIAKIYKKFGNVRTAEFLDEMKDMGYYYATKSGISIGVPDVIVPKEKDKIIEEYQRRVDAHWQDYLEGAISDSERYNKVIDEWSAATEKVAKVLFDELSRVNQGFNPLFVMLDSGARGSKDQVRQLGGMRGLMQKPQKGMTGQPYEMIEYPILSNFREGLSIWEYFLSTHGARKGLADTALKTSDAGYLTRRLVDVAQDVVVTEEDCGTVRGITLSALKEEGGEEIRVTLAERIVGRVSLHDIYNPTTGEIIVQAGQEIDEEIAQKIEEANIEEVEVRSVLTCEAKYGVCVKCYGRNLATGRMVEVGEAIGIIAAQSIGEPGTQLTLRTFHTGGSVAGGGYRPSKIYAKNDGVVKFVNIRYIPYEKVDDEGAQTVLRVISRQGYLLITGKDGQEKKYAVPYGSDLKVRDGQTVKKNDELYETDPYNSVIIAEKGGRVEFIDLIPDVTYREETDETTGHLQKVIIESKDKSKVPRVKIVDSKGEEYFQPIPVRALINPDLKEGGHINAGDIIAKIPREQAKIRDITGGLPKVVNLFEARTPNNPAELAEIDGVVSVKTEGNYYIVKIVSDDGRFEKEYKIPQTKHLLVEDGDRVYAGDRLTDGPINPHAILKIKGLNAVQQYLVNEIQDVYRNEGVEINDKHIEVIVRQMMRKVKINKPGDTKFLEKDIVDKDVVDDENAKIREMVVITSKGDSKFKVGQLKRKIEVDRENAELKKRRKKPAEYRPAQPAEFEPVLLGITSAALTTESWISAASFQETTRVLTDAAIEGKVDYLRGLKENVVVGQLIPAGTGFRNKDKDYRRIIVRTKEEEIEKVETKEEVEEREKKTASL</sequence>
<dbReference type="Pfam" id="PF04998">
    <property type="entry name" value="RNA_pol_Rpb1_5"/>
    <property type="match status" value="1"/>
</dbReference>
<dbReference type="CDD" id="cd02655">
    <property type="entry name" value="RNAP_beta'_C"/>
    <property type="match status" value="1"/>
</dbReference>
<dbReference type="SMART" id="SM00663">
    <property type="entry name" value="RPOLA_N"/>
    <property type="match status" value="1"/>
</dbReference>